<dbReference type="RefSeq" id="WP_099392422.1">
    <property type="nucleotide sequence ID" value="NZ_PDYF01000028.1"/>
</dbReference>
<evidence type="ECO:0000313" key="1">
    <source>
        <dbReference type="EMBL" id="PHU34323.1"/>
    </source>
</evidence>
<proteinExistence type="predicted"/>
<evidence type="ECO:0000313" key="2">
    <source>
        <dbReference type="Proteomes" id="UP000225889"/>
    </source>
</evidence>
<protein>
    <submittedName>
        <fullName evidence="1">Uncharacterized protein</fullName>
    </submittedName>
</protein>
<reference evidence="1 2" key="2">
    <citation type="submission" date="2017-10" db="EMBL/GenBank/DDBJ databases">
        <authorList>
            <person name="Banno H."/>
            <person name="Chua N.-H."/>
        </authorList>
    </citation>
    <scope>NUCLEOTIDE SEQUENCE [LARGE SCALE GENOMIC DNA]</scope>
    <source>
        <strain evidence="1 2">JK626</strain>
    </source>
</reference>
<comment type="caution">
    <text evidence="1">The sequence shown here is derived from an EMBL/GenBank/DDBJ whole genome shotgun (WGS) entry which is preliminary data.</text>
</comment>
<gene>
    <name evidence="1" type="ORF">CSX01_10920</name>
</gene>
<dbReference type="AlphaFoldDB" id="A0A2G3DTV5"/>
<organism evidence="1 2">
    <name type="scientific">Pseudobutyrivibrio ruminis</name>
    <dbReference type="NCBI Taxonomy" id="46206"/>
    <lineage>
        <taxon>Bacteria</taxon>
        <taxon>Bacillati</taxon>
        <taxon>Bacillota</taxon>
        <taxon>Clostridia</taxon>
        <taxon>Lachnospirales</taxon>
        <taxon>Lachnospiraceae</taxon>
        <taxon>Pseudobutyrivibrio</taxon>
    </lineage>
</organism>
<name>A0A2G3DTV5_9FIRM</name>
<accession>A0A2G3DTV5</accession>
<dbReference type="EMBL" id="PDYF01000028">
    <property type="protein sequence ID" value="PHU34323.1"/>
    <property type="molecule type" value="Genomic_DNA"/>
</dbReference>
<reference evidence="1 2" key="1">
    <citation type="submission" date="2017-10" db="EMBL/GenBank/DDBJ databases">
        <title>Resolving the taxonomy of Roseburia spp., Eubacterium rectale and Agathobacter spp. through phylogenomic analysis.</title>
        <authorList>
            <person name="Sheridan P.O."/>
            <person name="Walker A.W."/>
            <person name="Duncan S.H."/>
            <person name="Scott K.P."/>
            <person name="Toole P.W.O."/>
            <person name="Luis P."/>
            <person name="Flint H.J."/>
        </authorList>
    </citation>
    <scope>NUCLEOTIDE SEQUENCE [LARGE SCALE GENOMIC DNA]</scope>
    <source>
        <strain evidence="1 2">JK626</strain>
    </source>
</reference>
<dbReference type="Proteomes" id="UP000225889">
    <property type="component" value="Unassembled WGS sequence"/>
</dbReference>
<sequence length="440" mass="50154">MASTIGTNIVVDEKEILSFIQGVLNELEKFQDNQGLSKAQYNLKELYKAVREGESLLSNIFYANDAKDIMRILDAKNTPYIILPCMMREQEMLSIAIRGRDKEIFLAAQDSVFIQNGRIYRELDFNVMIRDIKNEPIFKGQRTPIFEFKNSVTRAIFTAELAKNDVPYGLDDKSGKVIVYPNQAYKENKKDLVTTIVNMAAKYTIFAASTIYRKYQELVANTNNETLQEFINRAQQGLDAKIENMSGSKAILYDCDTDRFAFENRKITPPILSTIPVTSDMSRTQKFTMLSKYTSEVLRGEDKPILTSDASYSRRAISANQEVNSFMRKEKALNKALSEIRMKAGKYVRNNDKLVTPDKKCMAEIEFIIRELKTNGLPGYSDKFVHVLCQNLDGSIKNGTRDIGFEFVSAKGLDNYIVKDATTIEMETEIEKEGINSYVY</sequence>